<dbReference type="EMBL" id="LAZR01034538">
    <property type="protein sequence ID" value="KKL45026.1"/>
    <property type="molecule type" value="Genomic_DNA"/>
</dbReference>
<evidence type="ECO:0000313" key="1">
    <source>
        <dbReference type="EMBL" id="KKL45026.1"/>
    </source>
</evidence>
<gene>
    <name evidence="1" type="ORF">LCGC14_2359790</name>
</gene>
<sequence length="487" mass="57365">MTILTTLRNIHLSGGFFTEDLLLKIRDKKDQIPEVQWSTFGENWQEEKKRYYEVWDWAKRLFGEIANNLDSWTIKERFEKWLKPLLRKLGHESESKPLINLTLSEEEQDNILNRIQVSHQLKNHAKIGLHICEDDNFDERNDSNYQKKSQHDHFQRFILLNEGVRWGILSNGRYIRLLGEYSNIYAKGYIQFNLDSIFINKDESEFWVFYAFIHQSRFSEIFGLNPDEWVKKLEKKWEKFLAKLSKEDVKIRIDILSNERLIIYKNILIDFLKIAEDKGVMAVKSSDSEIFMQKLNENGLGLGEKGRDFYLKELDSIISDINGNLNIVQRLQKRSQEEGIEVGKKLRENVKKALELIGEGLIKSSKAFTDDIIKGKIEIKNFYQELLRIAYRIIFILYAEAKDLLPGVATIYYNDLGLTYLRKKAQQLIRDDQNTDLWYRLLLLFNYLDIGEKSLGINAFSGELFDPENTPLILNENYNLFLNNSSI</sequence>
<reference evidence="1" key="1">
    <citation type="journal article" date="2015" name="Nature">
        <title>Complex archaea that bridge the gap between prokaryotes and eukaryotes.</title>
        <authorList>
            <person name="Spang A."/>
            <person name="Saw J.H."/>
            <person name="Jorgensen S.L."/>
            <person name="Zaremba-Niedzwiedzka K."/>
            <person name="Martijn J."/>
            <person name="Lind A.E."/>
            <person name="van Eijk R."/>
            <person name="Schleper C."/>
            <person name="Guy L."/>
            <person name="Ettema T.J."/>
        </authorList>
    </citation>
    <scope>NUCLEOTIDE SEQUENCE</scope>
</reference>
<organism evidence="1">
    <name type="scientific">marine sediment metagenome</name>
    <dbReference type="NCBI Taxonomy" id="412755"/>
    <lineage>
        <taxon>unclassified sequences</taxon>
        <taxon>metagenomes</taxon>
        <taxon>ecological metagenomes</taxon>
    </lineage>
</organism>
<name>A0A0F9CU70_9ZZZZ</name>
<proteinExistence type="predicted"/>
<protein>
    <submittedName>
        <fullName evidence="1">Uncharacterized protein</fullName>
    </submittedName>
</protein>
<accession>A0A0F9CU70</accession>
<dbReference type="AlphaFoldDB" id="A0A0F9CU70"/>
<comment type="caution">
    <text evidence="1">The sequence shown here is derived from an EMBL/GenBank/DDBJ whole genome shotgun (WGS) entry which is preliminary data.</text>
</comment>
<feature type="non-terminal residue" evidence="1">
    <location>
        <position position="487"/>
    </location>
</feature>